<evidence type="ECO:0000313" key="2">
    <source>
        <dbReference type="Proteomes" id="UP000012106"/>
    </source>
</evidence>
<dbReference type="Proteomes" id="UP000012106">
    <property type="component" value="Unassembled WGS sequence"/>
</dbReference>
<name>M6JMJ9_9LEPT</name>
<evidence type="ECO:0000313" key="1">
    <source>
        <dbReference type="EMBL" id="EMN20858.1"/>
    </source>
</evidence>
<dbReference type="EMBL" id="AHMU02000065">
    <property type="protein sequence ID" value="EMN20858.1"/>
    <property type="molecule type" value="Genomic_DNA"/>
</dbReference>
<dbReference type="AlphaFoldDB" id="M6JMJ9"/>
<reference evidence="1 2" key="1">
    <citation type="submission" date="2013-01" db="EMBL/GenBank/DDBJ databases">
        <authorList>
            <person name="Harkins D.M."/>
            <person name="Durkin A.S."/>
            <person name="Brinkac L.M."/>
            <person name="Haft D.H."/>
            <person name="Selengut J.D."/>
            <person name="Sanka R."/>
            <person name="DePew J."/>
            <person name="Purushe J."/>
            <person name="Hartskeerl R.A."/>
            <person name="Ahmed A."/>
            <person name="van der Linden H."/>
            <person name="Goris M.G.A."/>
            <person name="Vinetz J.M."/>
            <person name="Sutton G.G."/>
            <person name="Nierman W.C."/>
            <person name="Fouts D.E."/>
        </authorList>
    </citation>
    <scope>NUCLEOTIDE SEQUENCE [LARGE SCALE GENOMIC DNA]</scope>
    <source>
        <strain evidence="1 2">MAVJ 401</strain>
    </source>
</reference>
<accession>M6JMJ9</accession>
<proteinExistence type="predicted"/>
<gene>
    <name evidence="1" type="ORF">LEP1GSC063_2906</name>
</gene>
<organism evidence="1 2">
    <name type="scientific">Leptospira santarosai serovar Arenal str. MAVJ 401</name>
    <dbReference type="NCBI Taxonomy" id="1049976"/>
    <lineage>
        <taxon>Bacteria</taxon>
        <taxon>Pseudomonadati</taxon>
        <taxon>Spirochaetota</taxon>
        <taxon>Spirochaetia</taxon>
        <taxon>Leptospirales</taxon>
        <taxon>Leptospiraceae</taxon>
        <taxon>Leptospira</taxon>
    </lineage>
</organism>
<comment type="caution">
    <text evidence="1">The sequence shown here is derived from an EMBL/GenBank/DDBJ whole genome shotgun (WGS) entry which is preliminary data.</text>
</comment>
<sequence length="62" mass="7248">MDKKGSILKKLKSDSKVGIIGGEVTNHLKNTLYLFKILFRSIFRYFEIASRNSWSRLRKISN</sequence>
<protein>
    <submittedName>
        <fullName evidence="1">Uncharacterized protein</fullName>
    </submittedName>
</protein>